<evidence type="ECO:0000259" key="2">
    <source>
        <dbReference type="Pfam" id="PF02777"/>
    </source>
</evidence>
<dbReference type="InterPro" id="IPR019832">
    <property type="entry name" value="Mn/Fe_SOD_C"/>
</dbReference>
<dbReference type="SUPFAM" id="SSF54719">
    <property type="entry name" value="Fe,Mn superoxide dismutase (SOD), C-terminal domain"/>
    <property type="match status" value="1"/>
</dbReference>
<reference evidence="3 4" key="1">
    <citation type="journal article" date="2015" name="BMC Genomics">
        <title>Gene expression during zombie ant biting behavior reflects the complexity underlying fungal parasitic behavioral manipulation.</title>
        <authorList>
            <person name="de Bekker C."/>
            <person name="Ohm R.A."/>
            <person name="Loreto R.G."/>
            <person name="Sebastian A."/>
            <person name="Albert I."/>
            <person name="Merrow M."/>
            <person name="Brachmann A."/>
            <person name="Hughes D.P."/>
        </authorList>
    </citation>
    <scope>NUCLEOTIDE SEQUENCE [LARGE SCALE GENOMIC DNA]</scope>
    <source>
        <strain evidence="3 4">SC16a</strain>
    </source>
</reference>
<dbReference type="SUPFAM" id="SSF46609">
    <property type="entry name" value="Fe,Mn superoxide dismutase (SOD), N-terminal domain"/>
    <property type="match status" value="1"/>
</dbReference>
<evidence type="ECO:0000256" key="1">
    <source>
        <dbReference type="ARBA" id="ARBA00037226"/>
    </source>
</evidence>
<evidence type="ECO:0000313" key="3">
    <source>
        <dbReference type="EMBL" id="PFH56016.1"/>
    </source>
</evidence>
<keyword evidence="4" id="KW-1185">Reference proteome</keyword>
<dbReference type="Gene3D" id="3.55.40.20">
    <property type="entry name" value="Iron/manganese superoxide dismutase, C-terminal domain"/>
    <property type="match status" value="1"/>
</dbReference>
<dbReference type="AlphaFoldDB" id="A0A2A9P596"/>
<dbReference type="GO" id="GO:0005737">
    <property type="term" value="C:cytoplasm"/>
    <property type="evidence" value="ECO:0007669"/>
    <property type="project" value="TreeGrafter"/>
</dbReference>
<dbReference type="EMBL" id="LAZP02000687">
    <property type="protein sequence ID" value="PFH56016.1"/>
    <property type="molecule type" value="Genomic_DNA"/>
</dbReference>
<dbReference type="GO" id="GO:0004784">
    <property type="term" value="F:superoxide dismutase activity"/>
    <property type="evidence" value="ECO:0007669"/>
    <property type="project" value="InterPro"/>
</dbReference>
<dbReference type="InterPro" id="IPR036314">
    <property type="entry name" value="SOD_C_sf"/>
</dbReference>
<dbReference type="STRING" id="268505.A0A2A9P596"/>
<gene>
    <name evidence="3" type="ORF">XA68_17199</name>
</gene>
<dbReference type="PANTHER" id="PTHR43595:SF2">
    <property type="entry name" value="SMALL RIBOSOMAL SUBUNIT PROTEIN MS42"/>
    <property type="match status" value="1"/>
</dbReference>
<organism evidence="3 4">
    <name type="scientific">Ophiocordyceps unilateralis</name>
    <name type="common">Zombie-ant fungus</name>
    <name type="synonym">Torrubia unilateralis</name>
    <dbReference type="NCBI Taxonomy" id="268505"/>
    <lineage>
        <taxon>Eukaryota</taxon>
        <taxon>Fungi</taxon>
        <taxon>Dikarya</taxon>
        <taxon>Ascomycota</taxon>
        <taxon>Pezizomycotina</taxon>
        <taxon>Sordariomycetes</taxon>
        <taxon>Hypocreomycetidae</taxon>
        <taxon>Hypocreales</taxon>
        <taxon>Ophiocordycipitaceae</taxon>
        <taxon>Ophiocordyceps</taxon>
    </lineage>
</organism>
<dbReference type="OrthoDB" id="275227at2759"/>
<feature type="domain" description="Manganese/iron superoxide dismutase C-terminal" evidence="2">
    <location>
        <begin position="230"/>
        <end position="276"/>
    </location>
</feature>
<reference evidence="3 4" key="2">
    <citation type="journal article" date="2017" name="Sci. Rep.">
        <title>Ant-infecting Ophiocordyceps genomes reveal a high diversity of potential behavioral manipulation genes and a possible major role for enterotoxins.</title>
        <authorList>
            <person name="de Bekker C."/>
            <person name="Ohm R.A."/>
            <person name="Evans H.C."/>
            <person name="Brachmann A."/>
            <person name="Hughes D.P."/>
        </authorList>
    </citation>
    <scope>NUCLEOTIDE SEQUENCE [LARGE SCALE GENOMIC DNA]</scope>
    <source>
        <strain evidence="3 4">SC16a</strain>
    </source>
</reference>
<dbReference type="Proteomes" id="UP000037136">
    <property type="component" value="Unassembled WGS sequence"/>
</dbReference>
<comment type="caution">
    <text evidence="3">The sequence shown here is derived from an EMBL/GenBank/DDBJ whole genome shotgun (WGS) entry which is preliminary data.</text>
</comment>
<name>A0A2A9P596_OPHUN</name>
<dbReference type="InterPro" id="IPR036324">
    <property type="entry name" value="Mn/Fe_SOD_N_sf"/>
</dbReference>
<dbReference type="PANTHER" id="PTHR43595">
    <property type="entry name" value="37S RIBOSOMAL PROTEIN S26, MITOCHONDRIAL"/>
    <property type="match status" value="1"/>
</dbReference>
<dbReference type="Pfam" id="PF02777">
    <property type="entry name" value="Sod_Fe_C"/>
    <property type="match status" value="1"/>
</dbReference>
<proteinExistence type="predicted"/>
<accession>A0A2A9P596</accession>
<dbReference type="GO" id="GO:0046872">
    <property type="term" value="F:metal ion binding"/>
    <property type="evidence" value="ECO:0007669"/>
    <property type="project" value="InterPro"/>
</dbReference>
<evidence type="ECO:0000313" key="4">
    <source>
        <dbReference type="Proteomes" id="UP000037136"/>
    </source>
</evidence>
<protein>
    <recommendedName>
        <fullName evidence="2">Manganese/iron superoxide dismutase C-terminal domain-containing protein</fullName>
    </recommendedName>
</protein>
<sequence>MFRSLFRIPRCRPSAAPRVAAAATAAAVAARRRLHALPRLNHDFSNGLEGFMTPEGFSVAWTYRQTSLLEKVNRMVGDTERDDMDLKTLILNTAREPSLAALFNNASMAYNNNFYFDCLSPTPDVPIPTHLSKELEASFSSIETMRREFIITADAMFGPGFIWLVKTGVADYRLLVTYLAGSPFSGAHWRHQPSDLNTVGYKGTAYAYFHSMSSIHKDRDLLTPPGGIDVEPLLCLNTWEHAWLHDWGFAMDGVGGKLHFAESWWRYINWEVVSTRSKINREFKKDT</sequence>
<comment type="function">
    <text evidence="1">Component of the mitochondrial ribosome (mitoribosome), a dedicated translation machinery responsible for the synthesis of mitochondrial genome-encoded proteins, including at least some of the essential transmembrane subunits of the mitochondrial respiratory chain. The mitoribosomes are attached to the mitochondrial inner membrane and translation products are cotranslationally integrated into the membrane.</text>
</comment>